<evidence type="ECO:0000256" key="1">
    <source>
        <dbReference type="SAM" id="MobiDB-lite"/>
    </source>
</evidence>
<keyword evidence="3" id="KW-1185">Reference proteome</keyword>
<comment type="caution">
    <text evidence="2">The sequence shown here is derived from an EMBL/GenBank/DDBJ whole genome shotgun (WGS) entry which is preliminary data.</text>
</comment>
<sequence length="93" mass="10667">MYTGNYGPTEETLKFVEESGEGVNPLLPTDFDRSRRQNTKEPDIQTHELLHVLGLLMARMLNPHHRRFRDHWGTTVKGAVPRGIFSDCDTSPF</sequence>
<gene>
    <name evidence="2" type="ORF">PHPALM_27846</name>
</gene>
<protein>
    <submittedName>
        <fullName evidence="2">Uncharacterized protein</fullName>
    </submittedName>
</protein>
<dbReference type="Proteomes" id="UP000237271">
    <property type="component" value="Unassembled WGS sequence"/>
</dbReference>
<organism evidence="2 3">
    <name type="scientific">Phytophthora palmivora</name>
    <dbReference type="NCBI Taxonomy" id="4796"/>
    <lineage>
        <taxon>Eukaryota</taxon>
        <taxon>Sar</taxon>
        <taxon>Stramenopiles</taxon>
        <taxon>Oomycota</taxon>
        <taxon>Peronosporomycetes</taxon>
        <taxon>Peronosporales</taxon>
        <taxon>Peronosporaceae</taxon>
        <taxon>Phytophthora</taxon>
    </lineage>
</organism>
<proteinExistence type="predicted"/>
<dbReference type="AlphaFoldDB" id="A0A2P4XBL8"/>
<name>A0A2P4XBL8_9STRA</name>
<evidence type="ECO:0000313" key="2">
    <source>
        <dbReference type="EMBL" id="POM62942.1"/>
    </source>
</evidence>
<feature type="compositionally biased region" description="Basic and acidic residues" evidence="1">
    <location>
        <begin position="30"/>
        <end position="42"/>
    </location>
</feature>
<dbReference type="EMBL" id="NCKW01015480">
    <property type="protein sequence ID" value="POM62942.1"/>
    <property type="molecule type" value="Genomic_DNA"/>
</dbReference>
<dbReference type="OrthoDB" id="10482455at2759"/>
<accession>A0A2P4XBL8</accession>
<evidence type="ECO:0000313" key="3">
    <source>
        <dbReference type="Proteomes" id="UP000237271"/>
    </source>
</evidence>
<reference evidence="2 3" key="1">
    <citation type="journal article" date="2017" name="Genome Biol. Evol.">
        <title>Phytophthora megakarya and P. palmivora, closely related causal agents of cacao black pod rot, underwent increases in genome sizes and gene numbers by different mechanisms.</title>
        <authorList>
            <person name="Ali S.S."/>
            <person name="Shao J."/>
            <person name="Lary D.J."/>
            <person name="Kronmiller B."/>
            <person name="Shen D."/>
            <person name="Strem M.D."/>
            <person name="Amoako-Attah I."/>
            <person name="Akrofi A.Y."/>
            <person name="Begoude B.A."/>
            <person name="Ten Hoopen G.M."/>
            <person name="Coulibaly K."/>
            <person name="Kebe B.I."/>
            <person name="Melnick R.L."/>
            <person name="Guiltinan M.J."/>
            <person name="Tyler B.M."/>
            <person name="Meinhardt L.W."/>
            <person name="Bailey B.A."/>
        </authorList>
    </citation>
    <scope>NUCLEOTIDE SEQUENCE [LARGE SCALE GENOMIC DNA]</scope>
    <source>
        <strain evidence="3">sbr112.9</strain>
    </source>
</reference>
<feature type="region of interest" description="Disordered" evidence="1">
    <location>
        <begin position="17"/>
        <end position="42"/>
    </location>
</feature>